<keyword evidence="1" id="KW-0677">Repeat</keyword>
<gene>
    <name evidence="3" type="ORF">S01H4_30566</name>
</gene>
<dbReference type="PROSITE" id="PS50297">
    <property type="entry name" value="ANK_REP_REGION"/>
    <property type="match status" value="1"/>
</dbReference>
<dbReference type="InterPro" id="IPR002110">
    <property type="entry name" value="Ankyrin_rpt"/>
</dbReference>
<dbReference type="Gene3D" id="1.25.40.20">
    <property type="entry name" value="Ankyrin repeat-containing domain"/>
    <property type="match status" value="1"/>
</dbReference>
<dbReference type="SMART" id="SM00248">
    <property type="entry name" value="ANK"/>
    <property type="match status" value="2"/>
</dbReference>
<dbReference type="AlphaFoldDB" id="X1AS01"/>
<protein>
    <submittedName>
        <fullName evidence="3">Uncharacterized protein</fullName>
    </submittedName>
</protein>
<dbReference type="PROSITE" id="PS50088">
    <property type="entry name" value="ANK_REPEAT"/>
    <property type="match status" value="1"/>
</dbReference>
<dbReference type="PANTHER" id="PTHR24171">
    <property type="entry name" value="ANKYRIN REPEAT DOMAIN-CONTAINING PROTEIN 39-RELATED"/>
    <property type="match status" value="1"/>
</dbReference>
<proteinExistence type="predicted"/>
<name>X1AS01_9ZZZZ</name>
<organism evidence="3">
    <name type="scientific">marine sediment metagenome</name>
    <dbReference type="NCBI Taxonomy" id="412755"/>
    <lineage>
        <taxon>unclassified sequences</taxon>
        <taxon>metagenomes</taxon>
        <taxon>ecological metagenomes</taxon>
    </lineage>
</organism>
<sequence>MKFFINLLLAPLLLITTAPACAMESLLDATMNNNIALVKQLIANGAAIGANNDGSTPLHYVAVWGGTDIAKLLIKAKATIDAKDGGGNTPLHWVALLGETDMA</sequence>
<evidence type="ECO:0000313" key="3">
    <source>
        <dbReference type="EMBL" id="GAG75073.1"/>
    </source>
</evidence>
<comment type="caution">
    <text evidence="3">The sequence shown here is derived from an EMBL/GenBank/DDBJ whole genome shotgun (WGS) entry which is preliminary data.</text>
</comment>
<keyword evidence="2" id="KW-0040">ANK repeat</keyword>
<dbReference type="InterPro" id="IPR036770">
    <property type="entry name" value="Ankyrin_rpt-contain_sf"/>
</dbReference>
<feature type="non-terminal residue" evidence="3">
    <location>
        <position position="103"/>
    </location>
</feature>
<dbReference type="SUPFAM" id="SSF48403">
    <property type="entry name" value="Ankyrin repeat"/>
    <property type="match status" value="1"/>
</dbReference>
<dbReference type="EMBL" id="BART01015790">
    <property type="protein sequence ID" value="GAG75073.1"/>
    <property type="molecule type" value="Genomic_DNA"/>
</dbReference>
<accession>X1AS01</accession>
<dbReference type="Pfam" id="PF12796">
    <property type="entry name" value="Ank_2"/>
    <property type="match status" value="1"/>
</dbReference>
<dbReference type="PANTHER" id="PTHR24171:SF9">
    <property type="entry name" value="ANKYRIN REPEAT DOMAIN-CONTAINING PROTEIN 39"/>
    <property type="match status" value="1"/>
</dbReference>
<evidence type="ECO:0000256" key="2">
    <source>
        <dbReference type="ARBA" id="ARBA00023043"/>
    </source>
</evidence>
<evidence type="ECO:0000256" key="1">
    <source>
        <dbReference type="ARBA" id="ARBA00022737"/>
    </source>
</evidence>
<reference evidence="3" key="1">
    <citation type="journal article" date="2014" name="Front. Microbiol.">
        <title>High frequency of phylogenetically diverse reductive dehalogenase-homologous genes in deep subseafloor sedimentary metagenomes.</title>
        <authorList>
            <person name="Kawai M."/>
            <person name="Futagami T."/>
            <person name="Toyoda A."/>
            <person name="Takaki Y."/>
            <person name="Nishi S."/>
            <person name="Hori S."/>
            <person name="Arai W."/>
            <person name="Tsubouchi T."/>
            <person name="Morono Y."/>
            <person name="Uchiyama I."/>
            <person name="Ito T."/>
            <person name="Fujiyama A."/>
            <person name="Inagaki F."/>
            <person name="Takami H."/>
        </authorList>
    </citation>
    <scope>NUCLEOTIDE SEQUENCE</scope>
    <source>
        <strain evidence="3">Expedition CK06-06</strain>
    </source>
</reference>